<sequence length="518" mass="59140">MKTFLDKVQTVIKTIEILLSPSYGPNALSNIISTASGHLLVTSSGSTLIESLEMTEPVAKLVEQALRNFHNDFGDGTKRFVILLNEICARLNDENRRIVSSALLKINCSILPEAFKEIQKNHHSEIYDLKEVMRKAVSAKLMNLFPTRTCEYLTKIIVEWINENRTSESDSIRNSIDNMLTYFNTICYETHIGNLENSKVLNGILIDRFVINEDVFEVGMLRCLLIDCEIEKTDPETNCSIIIDSNLSMQKLVSFNHNHISCAIDFVKRHHVKLLLSTCKISSTFKMICRKNKISAVDCISDSEVNLLSVIFGVYPLSSLQSLNEKDIFEAETTMIDVFGKNRLLLKAKDLATLFLCCQTTGISKQYVSAILGCLKTVRCLFDKYSNSPIFLPVGGVFERYLCYYLGRKLKESYSEELNEALRILREAILIVPLTLMKNSYNYSKTEQRYTFYQEALSVQTKDFSLPLGRHNHNADLEPFTLSCNYVQRTLQLLSILMRIDGEMRVKKRIRNEHSVLC</sequence>
<dbReference type="EMBL" id="CAJFCJ010000019">
    <property type="protein sequence ID" value="CAD5122937.1"/>
    <property type="molecule type" value="Genomic_DNA"/>
</dbReference>
<organism evidence="1 2">
    <name type="scientific">Dimorphilus gyrociliatus</name>
    <dbReference type="NCBI Taxonomy" id="2664684"/>
    <lineage>
        <taxon>Eukaryota</taxon>
        <taxon>Metazoa</taxon>
        <taxon>Spiralia</taxon>
        <taxon>Lophotrochozoa</taxon>
        <taxon>Annelida</taxon>
        <taxon>Polychaeta</taxon>
        <taxon>Polychaeta incertae sedis</taxon>
        <taxon>Dinophilidae</taxon>
        <taxon>Dimorphilus</taxon>
    </lineage>
</organism>
<accession>A0A7I8W3Z6</accession>
<reference evidence="1 2" key="1">
    <citation type="submission" date="2020-08" db="EMBL/GenBank/DDBJ databases">
        <authorList>
            <person name="Hejnol A."/>
        </authorList>
    </citation>
    <scope>NUCLEOTIDE SEQUENCE [LARGE SCALE GENOMIC DNA]</scope>
</reference>
<dbReference type="PANTHER" id="PTHR14667">
    <property type="entry name" value="BARDET-BIEDL SYNDROME 10 PROTEIN"/>
    <property type="match status" value="1"/>
</dbReference>
<dbReference type="OrthoDB" id="9393833at2759"/>
<dbReference type="GO" id="GO:0051131">
    <property type="term" value="P:chaperone-mediated protein complex assembly"/>
    <property type="evidence" value="ECO:0007669"/>
    <property type="project" value="InterPro"/>
</dbReference>
<dbReference type="SUPFAM" id="SSF52029">
    <property type="entry name" value="GroEL apical domain-like"/>
    <property type="match status" value="1"/>
</dbReference>
<name>A0A7I8W3Z6_9ANNE</name>
<evidence type="ECO:0000313" key="2">
    <source>
        <dbReference type="Proteomes" id="UP000549394"/>
    </source>
</evidence>
<dbReference type="PANTHER" id="PTHR14667:SF2">
    <property type="entry name" value="BARDET-BIEDL SYNDROME 10 PROTEIN"/>
    <property type="match status" value="1"/>
</dbReference>
<gene>
    <name evidence="1" type="ORF">DGYR_LOCUS10677</name>
</gene>
<dbReference type="SUPFAM" id="SSF48592">
    <property type="entry name" value="GroEL equatorial domain-like"/>
    <property type="match status" value="1"/>
</dbReference>
<dbReference type="InterPro" id="IPR027410">
    <property type="entry name" value="TCP-1-like_intermed_sf"/>
</dbReference>
<protein>
    <submittedName>
        <fullName evidence="1">Uncharacterized protein</fullName>
    </submittedName>
</protein>
<dbReference type="Gene3D" id="3.30.260.10">
    <property type="entry name" value="TCP-1-like chaperonin intermediate domain"/>
    <property type="match status" value="1"/>
</dbReference>
<keyword evidence="2" id="KW-1185">Reference proteome</keyword>
<proteinExistence type="predicted"/>
<dbReference type="Gene3D" id="3.50.7.10">
    <property type="entry name" value="GroEL"/>
    <property type="match status" value="1"/>
</dbReference>
<dbReference type="InterPro" id="IPR027413">
    <property type="entry name" value="GROEL-like_equatorial_sf"/>
</dbReference>
<dbReference type="AlphaFoldDB" id="A0A7I8W3Z6"/>
<dbReference type="InterPro" id="IPR027409">
    <property type="entry name" value="GroEL-like_apical_dom_sf"/>
</dbReference>
<dbReference type="Gene3D" id="1.10.560.10">
    <property type="entry name" value="GroEL-like equatorial domain"/>
    <property type="match status" value="1"/>
</dbReference>
<dbReference type="GO" id="GO:0005524">
    <property type="term" value="F:ATP binding"/>
    <property type="evidence" value="ECO:0007669"/>
    <property type="project" value="InterPro"/>
</dbReference>
<dbReference type="Pfam" id="PF00118">
    <property type="entry name" value="Cpn60_TCP1"/>
    <property type="match status" value="1"/>
</dbReference>
<dbReference type="InterPro" id="IPR002423">
    <property type="entry name" value="Cpn60/GroEL/TCP-1"/>
</dbReference>
<comment type="caution">
    <text evidence="1">The sequence shown here is derived from an EMBL/GenBank/DDBJ whole genome shotgun (WGS) entry which is preliminary data.</text>
</comment>
<dbReference type="InterPro" id="IPR042619">
    <property type="entry name" value="BBS10"/>
</dbReference>
<evidence type="ECO:0000313" key="1">
    <source>
        <dbReference type="EMBL" id="CAD5122937.1"/>
    </source>
</evidence>
<dbReference type="Proteomes" id="UP000549394">
    <property type="component" value="Unassembled WGS sequence"/>
</dbReference>